<dbReference type="EMBL" id="JAODUP010000751">
    <property type="protein sequence ID" value="KAK2144490.1"/>
    <property type="molecule type" value="Genomic_DNA"/>
</dbReference>
<sequence length="188" mass="21530">MENRPISGSDNYIWFLEESLGHGSMGHVYVGRHRHSGDKYAVKVFNKELKMMQKDYVKIELDILKHIPAHKNIVKILGVEVQAENGEFQSITGTEEYLHPDMHRDLFISKISGGQYNSHVDLWSFGVTVYQCASGQFPFIPRQGVKSDKQTMQMLTRHKEPGVISQIEMPDGHTLPSQKLPDQCYLTR</sequence>
<comment type="subcellular location">
    <subcellularLocation>
        <location evidence="1">Cytoplasm</location>
    </subcellularLocation>
</comment>
<dbReference type="SUPFAM" id="SSF56112">
    <property type="entry name" value="Protein kinase-like (PK-like)"/>
    <property type="match status" value="1"/>
</dbReference>
<keyword evidence="5 8" id="KW-0547">Nucleotide-binding</keyword>
<keyword evidence="6" id="KW-0418">Kinase</keyword>
<feature type="binding site" evidence="8">
    <location>
        <position position="43"/>
    </location>
    <ligand>
        <name>ATP</name>
        <dbReference type="ChEBI" id="CHEBI:30616"/>
    </ligand>
</feature>
<dbReference type="Proteomes" id="UP001208570">
    <property type="component" value="Unassembled WGS sequence"/>
</dbReference>
<feature type="domain" description="Protein kinase" evidence="9">
    <location>
        <begin position="1"/>
        <end position="188"/>
    </location>
</feature>
<dbReference type="InterPro" id="IPR017441">
    <property type="entry name" value="Protein_kinase_ATP_BS"/>
</dbReference>
<dbReference type="InterPro" id="IPR011009">
    <property type="entry name" value="Kinase-like_dom_sf"/>
</dbReference>
<accession>A0AAD9MT52</accession>
<name>A0AAD9MT52_9ANNE</name>
<organism evidence="10 11">
    <name type="scientific">Paralvinella palmiformis</name>
    <dbReference type="NCBI Taxonomy" id="53620"/>
    <lineage>
        <taxon>Eukaryota</taxon>
        <taxon>Metazoa</taxon>
        <taxon>Spiralia</taxon>
        <taxon>Lophotrochozoa</taxon>
        <taxon>Annelida</taxon>
        <taxon>Polychaeta</taxon>
        <taxon>Sedentaria</taxon>
        <taxon>Canalipalpata</taxon>
        <taxon>Terebellida</taxon>
        <taxon>Terebelliformia</taxon>
        <taxon>Alvinellidae</taxon>
        <taxon>Paralvinella</taxon>
    </lineage>
</organism>
<dbReference type="AlphaFoldDB" id="A0AAD9MT52"/>
<dbReference type="Pfam" id="PF00069">
    <property type="entry name" value="Pkinase"/>
    <property type="match status" value="1"/>
</dbReference>
<evidence type="ECO:0000313" key="11">
    <source>
        <dbReference type="Proteomes" id="UP001208570"/>
    </source>
</evidence>
<keyword evidence="11" id="KW-1185">Reference proteome</keyword>
<dbReference type="PANTHER" id="PTHR22969">
    <property type="entry name" value="IKB KINASE"/>
    <property type="match status" value="1"/>
</dbReference>
<evidence type="ECO:0000256" key="1">
    <source>
        <dbReference type="ARBA" id="ARBA00004496"/>
    </source>
</evidence>
<comment type="caution">
    <text evidence="10">The sequence shown here is derived from an EMBL/GenBank/DDBJ whole genome shotgun (WGS) entry which is preliminary data.</text>
</comment>
<keyword evidence="4" id="KW-0808">Transferase</keyword>
<protein>
    <recommendedName>
        <fullName evidence="9">Protein kinase domain-containing protein</fullName>
    </recommendedName>
</protein>
<evidence type="ECO:0000313" key="10">
    <source>
        <dbReference type="EMBL" id="KAK2144490.1"/>
    </source>
</evidence>
<gene>
    <name evidence="10" type="ORF">LSH36_751g00016</name>
</gene>
<evidence type="ECO:0000256" key="3">
    <source>
        <dbReference type="ARBA" id="ARBA00022527"/>
    </source>
</evidence>
<evidence type="ECO:0000256" key="7">
    <source>
        <dbReference type="ARBA" id="ARBA00022840"/>
    </source>
</evidence>
<dbReference type="SMART" id="SM00220">
    <property type="entry name" value="S_TKc"/>
    <property type="match status" value="1"/>
</dbReference>
<dbReference type="GO" id="GO:0004674">
    <property type="term" value="F:protein serine/threonine kinase activity"/>
    <property type="evidence" value="ECO:0007669"/>
    <property type="project" value="UniProtKB-KW"/>
</dbReference>
<dbReference type="Gene3D" id="1.10.510.10">
    <property type="entry name" value="Transferase(Phosphotransferase) domain 1"/>
    <property type="match status" value="1"/>
</dbReference>
<evidence type="ECO:0000256" key="6">
    <source>
        <dbReference type="ARBA" id="ARBA00022777"/>
    </source>
</evidence>
<dbReference type="PROSITE" id="PS50011">
    <property type="entry name" value="PROTEIN_KINASE_DOM"/>
    <property type="match status" value="1"/>
</dbReference>
<evidence type="ECO:0000256" key="5">
    <source>
        <dbReference type="ARBA" id="ARBA00022741"/>
    </source>
</evidence>
<dbReference type="GO" id="GO:0005524">
    <property type="term" value="F:ATP binding"/>
    <property type="evidence" value="ECO:0007669"/>
    <property type="project" value="UniProtKB-UniRule"/>
</dbReference>
<evidence type="ECO:0000259" key="9">
    <source>
        <dbReference type="PROSITE" id="PS50011"/>
    </source>
</evidence>
<evidence type="ECO:0000256" key="4">
    <source>
        <dbReference type="ARBA" id="ARBA00022679"/>
    </source>
</evidence>
<evidence type="ECO:0000256" key="2">
    <source>
        <dbReference type="ARBA" id="ARBA00022490"/>
    </source>
</evidence>
<keyword evidence="2" id="KW-0963">Cytoplasm</keyword>
<reference evidence="10" key="1">
    <citation type="journal article" date="2023" name="Mol. Biol. Evol.">
        <title>Third-Generation Sequencing Reveals the Adaptive Role of the Epigenome in Three Deep-Sea Polychaetes.</title>
        <authorList>
            <person name="Perez M."/>
            <person name="Aroh O."/>
            <person name="Sun Y."/>
            <person name="Lan Y."/>
            <person name="Juniper S.K."/>
            <person name="Young C.R."/>
            <person name="Angers B."/>
            <person name="Qian P.Y."/>
        </authorList>
    </citation>
    <scope>NUCLEOTIDE SEQUENCE</scope>
    <source>
        <strain evidence="10">P08H-3</strain>
    </source>
</reference>
<keyword evidence="3" id="KW-0723">Serine/threonine-protein kinase</keyword>
<dbReference type="GO" id="GO:0005737">
    <property type="term" value="C:cytoplasm"/>
    <property type="evidence" value="ECO:0007669"/>
    <property type="project" value="UniProtKB-SubCell"/>
</dbReference>
<dbReference type="InterPro" id="IPR000719">
    <property type="entry name" value="Prot_kinase_dom"/>
</dbReference>
<dbReference type="PANTHER" id="PTHR22969:SF15">
    <property type="entry name" value="FI05319P"/>
    <property type="match status" value="1"/>
</dbReference>
<dbReference type="Gene3D" id="3.30.200.20">
    <property type="entry name" value="Phosphorylase Kinase, domain 1"/>
    <property type="match status" value="1"/>
</dbReference>
<evidence type="ECO:0000256" key="8">
    <source>
        <dbReference type="PROSITE-ProRule" id="PRU10141"/>
    </source>
</evidence>
<dbReference type="PROSITE" id="PS00107">
    <property type="entry name" value="PROTEIN_KINASE_ATP"/>
    <property type="match status" value="1"/>
</dbReference>
<dbReference type="InterPro" id="IPR051180">
    <property type="entry name" value="IKK"/>
</dbReference>
<proteinExistence type="predicted"/>
<keyword evidence="7 8" id="KW-0067">ATP-binding</keyword>